<feature type="signal peptide" evidence="2">
    <location>
        <begin position="1"/>
        <end position="16"/>
    </location>
</feature>
<name>A0ABQ9HEJ6_9NEOP</name>
<dbReference type="Gene3D" id="3.30.420.10">
    <property type="entry name" value="Ribonuclease H-like superfamily/Ribonuclease H"/>
    <property type="match status" value="1"/>
</dbReference>
<dbReference type="Proteomes" id="UP001159363">
    <property type="component" value="Chromosome 4"/>
</dbReference>
<gene>
    <name evidence="3" type="ORF">PR048_014546</name>
</gene>
<proteinExistence type="predicted"/>
<evidence type="ECO:0000313" key="4">
    <source>
        <dbReference type="Proteomes" id="UP001159363"/>
    </source>
</evidence>
<evidence type="ECO:0000256" key="2">
    <source>
        <dbReference type="SAM" id="SignalP"/>
    </source>
</evidence>
<comment type="caution">
    <text evidence="3">The sequence shown here is derived from an EMBL/GenBank/DDBJ whole genome shotgun (WGS) entry which is preliminary data.</text>
</comment>
<organism evidence="3 4">
    <name type="scientific">Dryococelus australis</name>
    <dbReference type="NCBI Taxonomy" id="614101"/>
    <lineage>
        <taxon>Eukaryota</taxon>
        <taxon>Metazoa</taxon>
        <taxon>Ecdysozoa</taxon>
        <taxon>Arthropoda</taxon>
        <taxon>Hexapoda</taxon>
        <taxon>Insecta</taxon>
        <taxon>Pterygota</taxon>
        <taxon>Neoptera</taxon>
        <taxon>Polyneoptera</taxon>
        <taxon>Phasmatodea</taxon>
        <taxon>Verophasmatodea</taxon>
        <taxon>Anareolatae</taxon>
        <taxon>Phasmatidae</taxon>
        <taxon>Eurycanthinae</taxon>
        <taxon>Dryococelus</taxon>
    </lineage>
</organism>
<reference evidence="3 4" key="1">
    <citation type="submission" date="2023-02" db="EMBL/GenBank/DDBJ databases">
        <title>LHISI_Scaffold_Assembly.</title>
        <authorList>
            <person name="Stuart O.P."/>
            <person name="Cleave R."/>
            <person name="Magrath M.J.L."/>
            <person name="Mikheyev A.S."/>
        </authorList>
    </citation>
    <scope>NUCLEOTIDE SEQUENCE [LARGE SCALE GENOMIC DNA]</scope>
    <source>
        <strain evidence="3">Daus_M_001</strain>
        <tissue evidence="3">Leg muscle</tissue>
    </source>
</reference>
<evidence type="ECO:0000256" key="1">
    <source>
        <dbReference type="SAM" id="MobiDB-lite"/>
    </source>
</evidence>
<feature type="region of interest" description="Disordered" evidence="1">
    <location>
        <begin position="349"/>
        <end position="409"/>
    </location>
</feature>
<accession>A0ABQ9HEJ6</accession>
<keyword evidence="4" id="KW-1185">Reference proteome</keyword>
<dbReference type="InterPro" id="IPR036397">
    <property type="entry name" value="RNaseH_sf"/>
</dbReference>
<evidence type="ECO:0000313" key="3">
    <source>
        <dbReference type="EMBL" id="KAJ8882733.1"/>
    </source>
</evidence>
<dbReference type="PANTHER" id="PTHR47326:SF1">
    <property type="entry name" value="HTH PSQ-TYPE DOMAIN-CONTAINING PROTEIN"/>
    <property type="match status" value="1"/>
</dbReference>
<dbReference type="PANTHER" id="PTHR47326">
    <property type="entry name" value="TRANSPOSABLE ELEMENT TC3 TRANSPOSASE-LIKE PROTEIN"/>
    <property type="match status" value="1"/>
</dbReference>
<protein>
    <submittedName>
        <fullName evidence="3">Uncharacterized protein</fullName>
    </submittedName>
</protein>
<sequence length="933" mass="103062">MPARGNILTLLDLAAAQILYTPSTLPCTRPSFSLRFHGEICSGRRTPRWNVRVQETGYPRENKPTTNNVWHDSHRLYAESFPHRRHPDRRTLIRIHQRRRENLSFAHHQRLGSPSSIAPGVENHAVECVEVNPGTSARRLAMQEGISASSVWRILHRQFLYPCHIQRVQGLKNTDFLPRSNSCQQIQHQRALDPHETGTSTNILVQRPCRNTRQLRLNGKRYLRFLQDDLPTLLDNLPLHQRQRMWFMHDGAPAHFLLRVRRYLNRRYGDRWTAHTVLHHEQLLDANCNNMVVTCNCRGRDQGVSPTSAHVSSRGLVEKGEGGSVRDAIVRRPCVGSEGAECELTKSASALHHQASLHTRRGRKGGDNDAGRGRLSRRAGRGGGGTPGKCRHLNQTGWRMSPETRCEGGRGTVADVKVSAAADHILAPALGNPNCAIADAASPPHHALASTATDYSGICADINPFPLLGAPSIAEAASDERAEAFTPAAGSQQLDIAFLFITFHNVHLYRWTDIRRTRDESPSRQVYNVALDSDHTIQHSKIIPFNVQTEIRSLLLHHSIFFLAAHHQPPQELRAAVDGVLPGANKRFDMTRPVTSHVSANNTFHKLSTPANRVTREISCGFGDQLRLLAATCVHEQQLRDVVRVLQKSLRGVCGSPWRQSAGGSSTRDTCTSVCCDLTIFPSRLLVMTIDCWRRSSCLTSIFDSHIDRSSVCSRPSFILALATSVKFHWWQLGALAAILCSFARSAVSATFGSPVRCANHKTTIACDPIGVEICNIRESAHSPDRLYLALTAALPSDLPFTWHNHADLSWTWDQAIHHASNITASRQHMHTHAHTFVVGEAIGSASASTISGRGTASTPHPDRVAFPGADTYIMIHACPSGFRTEPNKSSHNSSPALILKLPQHFGIGRGVAGMIGGVAGRVELRTGHGIRS</sequence>
<dbReference type="EMBL" id="JARBHB010000005">
    <property type="protein sequence ID" value="KAJ8882733.1"/>
    <property type="molecule type" value="Genomic_DNA"/>
</dbReference>
<feature type="chain" id="PRO_5046419056" evidence="2">
    <location>
        <begin position="17"/>
        <end position="933"/>
    </location>
</feature>
<keyword evidence="2" id="KW-0732">Signal</keyword>